<gene>
    <name evidence="3" type="ORF">EDC03_1129</name>
</gene>
<dbReference type="InterPro" id="IPR029058">
    <property type="entry name" value="AB_hydrolase_fold"/>
</dbReference>
<dbReference type="PANTHER" id="PTHR43039">
    <property type="entry name" value="ESTERASE-RELATED"/>
    <property type="match status" value="1"/>
</dbReference>
<organism evidence="3 4">
    <name type="scientific">Pseudokineococcus lusitanus</name>
    <dbReference type="NCBI Taxonomy" id="763993"/>
    <lineage>
        <taxon>Bacteria</taxon>
        <taxon>Bacillati</taxon>
        <taxon>Actinomycetota</taxon>
        <taxon>Actinomycetes</taxon>
        <taxon>Kineosporiales</taxon>
        <taxon>Kineosporiaceae</taxon>
        <taxon>Pseudokineococcus</taxon>
    </lineage>
</organism>
<dbReference type="FunCoup" id="A0A3N1HRC2">
    <property type="interactions" value="177"/>
</dbReference>
<dbReference type="InParanoid" id="A0A3N1HRC2"/>
<evidence type="ECO:0000313" key="3">
    <source>
        <dbReference type="EMBL" id="ROP44999.1"/>
    </source>
</evidence>
<keyword evidence="4" id="KW-1185">Reference proteome</keyword>
<comment type="similarity">
    <text evidence="1">Belongs to the AB hydrolase superfamily.</text>
</comment>
<reference evidence="3 4" key="1">
    <citation type="journal article" date="2015" name="Stand. Genomic Sci.">
        <title>Genomic Encyclopedia of Bacterial and Archaeal Type Strains, Phase III: the genomes of soil and plant-associated and newly described type strains.</title>
        <authorList>
            <person name="Whitman W.B."/>
            <person name="Woyke T."/>
            <person name="Klenk H.P."/>
            <person name="Zhou Y."/>
            <person name="Lilburn T.G."/>
            <person name="Beck B.J."/>
            <person name="De Vos P."/>
            <person name="Vandamme P."/>
            <person name="Eisen J.A."/>
            <person name="Garrity G."/>
            <person name="Hugenholtz P."/>
            <person name="Kyrpides N.C."/>
        </authorList>
    </citation>
    <scope>NUCLEOTIDE SEQUENCE [LARGE SCALE GENOMIC DNA]</scope>
    <source>
        <strain evidence="3 4">CECT 7306</strain>
    </source>
</reference>
<dbReference type="Proteomes" id="UP000276232">
    <property type="component" value="Unassembled WGS sequence"/>
</dbReference>
<dbReference type="GO" id="GO:0003824">
    <property type="term" value="F:catalytic activity"/>
    <property type="evidence" value="ECO:0007669"/>
    <property type="project" value="UniProtKB-ARBA"/>
</dbReference>
<evidence type="ECO:0000259" key="2">
    <source>
        <dbReference type="Pfam" id="PF12697"/>
    </source>
</evidence>
<comment type="caution">
    <text evidence="3">The sequence shown here is derived from an EMBL/GenBank/DDBJ whole genome shotgun (WGS) entry which is preliminary data.</text>
</comment>
<dbReference type="InterPro" id="IPR000073">
    <property type="entry name" value="AB_hydrolase_1"/>
</dbReference>
<dbReference type="PRINTS" id="PR00111">
    <property type="entry name" value="ABHYDROLASE"/>
</dbReference>
<proteinExistence type="inferred from homology"/>
<dbReference type="Gene3D" id="3.40.50.1820">
    <property type="entry name" value="alpha/beta hydrolase"/>
    <property type="match status" value="1"/>
</dbReference>
<protein>
    <submittedName>
        <fullName evidence="3">Sigma-B regulation protein RsbQ</fullName>
    </submittedName>
</protein>
<dbReference type="Pfam" id="PF12697">
    <property type="entry name" value="Abhydrolase_6"/>
    <property type="match status" value="1"/>
</dbReference>
<dbReference type="EMBL" id="RJKN01000002">
    <property type="protein sequence ID" value="ROP44999.1"/>
    <property type="molecule type" value="Genomic_DNA"/>
</dbReference>
<dbReference type="SUPFAM" id="SSF53474">
    <property type="entry name" value="alpha/beta-Hydrolases"/>
    <property type="match status" value="1"/>
</dbReference>
<dbReference type="AlphaFoldDB" id="A0A3N1HRC2"/>
<feature type="domain" description="AB hydrolase-1" evidence="2">
    <location>
        <begin position="28"/>
        <end position="268"/>
    </location>
</feature>
<sequence length="275" mass="29386">MPAIRAPRRTAVSRNNVTEVGRPDGPALLLLHGFGSEQGAWQAMLPALAAEHRVVLVDHVGAGGSDLSAYDREKYGSLDGYVDDLLEVCEELDLRDVVVVAHSISAMMALLASVREPERFSRLVLVAPSPCYIDDPATGYVGGFSREDVDELLESLDANYSAWAATIAPMVMGNPGTPELGERLTGSFQATDPDIARHFARVTFHSDVRHLLARVTVPALVLQCVDDVLAPPEVGDHLLARLAGSTLVHLDASGHCPHLSAPAETAAAVLAYLDR</sequence>
<evidence type="ECO:0000256" key="1">
    <source>
        <dbReference type="ARBA" id="ARBA00008645"/>
    </source>
</evidence>
<evidence type="ECO:0000313" key="4">
    <source>
        <dbReference type="Proteomes" id="UP000276232"/>
    </source>
</evidence>
<dbReference type="RefSeq" id="WP_241967042.1">
    <property type="nucleotide sequence ID" value="NZ_RJKN01000002.1"/>
</dbReference>
<accession>A0A3N1HRC2</accession>
<name>A0A3N1HRC2_9ACTN</name>